<evidence type="ECO:0000313" key="3">
    <source>
        <dbReference type="Proteomes" id="UP000308199"/>
    </source>
</evidence>
<evidence type="ECO:0000313" key="2">
    <source>
        <dbReference type="EMBL" id="THH03401.1"/>
    </source>
</evidence>
<sequence length="302" mass="32863">MRPDRLVLAKEIYQPAAEEPNTADNKELPLSKTTGNTSIVIRGHVAAGGKGNVKAISTAHPYNANGLRKRAGVRKQVTSASVQMKGRGQAKDLFRVSDRGNPAEDVRPGPSRRSYRRVQAPSPSPETAVIETTRVLRSRKPVTTEGTVPYLREKVREIANESMRTTQTARHRGEKRRTGCEDEGDASEVSRKRGRAASPAKVVAPTALRTRACLAARATAATVTRHEAQTTRSEPLATAATSPFVTVRVARNRSAVNPPTELADVIQATQTPVSPVTRAASHQRACPHRFEAMHVRGRALRR</sequence>
<dbReference type="EMBL" id="SGPK01000458">
    <property type="protein sequence ID" value="THH03401.1"/>
    <property type="molecule type" value="Genomic_DNA"/>
</dbReference>
<organism evidence="2 3">
    <name type="scientific">Phellinidium pouzarii</name>
    <dbReference type="NCBI Taxonomy" id="167371"/>
    <lineage>
        <taxon>Eukaryota</taxon>
        <taxon>Fungi</taxon>
        <taxon>Dikarya</taxon>
        <taxon>Basidiomycota</taxon>
        <taxon>Agaricomycotina</taxon>
        <taxon>Agaricomycetes</taxon>
        <taxon>Hymenochaetales</taxon>
        <taxon>Hymenochaetaceae</taxon>
        <taxon>Phellinidium</taxon>
    </lineage>
</organism>
<dbReference type="Proteomes" id="UP000308199">
    <property type="component" value="Unassembled WGS sequence"/>
</dbReference>
<dbReference type="AlphaFoldDB" id="A0A4S4KY88"/>
<protein>
    <submittedName>
        <fullName evidence="2">Uncharacterized protein</fullName>
    </submittedName>
</protein>
<feature type="region of interest" description="Disordered" evidence="1">
    <location>
        <begin position="97"/>
        <end position="126"/>
    </location>
</feature>
<feature type="region of interest" description="Disordered" evidence="1">
    <location>
        <begin position="162"/>
        <end position="202"/>
    </location>
</feature>
<accession>A0A4S4KY88</accession>
<name>A0A4S4KY88_9AGAM</name>
<evidence type="ECO:0000256" key="1">
    <source>
        <dbReference type="SAM" id="MobiDB-lite"/>
    </source>
</evidence>
<keyword evidence="3" id="KW-1185">Reference proteome</keyword>
<gene>
    <name evidence="2" type="ORF">EW145_g6284</name>
</gene>
<reference evidence="2 3" key="1">
    <citation type="submission" date="2019-02" db="EMBL/GenBank/DDBJ databases">
        <title>Genome sequencing of the rare red list fungi Phellinidium pouzarii.</title>
        <authorList>
            <person name="Buettner E."/>
            <person name="Kellner H."/>
        </authorList>
    </citation>
    <scope>NUCLEOTIDE SEQUENCE [LARGE SCALE GENOMIC DNA]</scope>
    <source>
        <strain evidence="2 3">DSM 108285</strain>
    </source>
</reference>
<proteinExistence type="predicted"/>
<comment type="caution">
    <text evidence="2">The sequence shown here is derived from an EMBL/GenBank/DDBJ whole genome shotgun (WGS) entry which is preliminary data.</text>
</comment>
<feature type="compositionally biased region" description="Basic and acidic residues" evidence="1">
    <location>
        <begin position="97"/>
        <end position="107"/>
    </location>
</feature>